<keyword evidence="3" id="KW-0597">Phosphoprotein</keyword>
<dbReference type="SMART" id="SM00065">
    <property type="entry name" value="GAF"/>
    <property type="match status" value="1"/>
</dbReference>
<dbReference type="OrthoDB" id="9795133at2"/>
<evidence type="ECO:0000256" key="4">
    <source>
        <dbReference type="ARBA" id="ARBA00022679"/>
    </source>
</evidence>
<dbReference type="PANTHER" id="PTHR43711">
    <property type="entry name" value="TWO-COMPONENT HISTIDINE KINASE"/>
    <property type="match status" value="1"/>
</dbReference>
<proteinExistence type="predicted"/>
<dbReference type="EC" id="2.7.13.3" evidence="2"/>
<dbReference type="RefSeq" id="WP_023786577.1">
    <property type="nucleotide sequence ID" value="NC_022997.1"/>
</dbReference>
<keyword evidence="9" id="KW-1185">Reference proteome</keyword>
<dbReference type="SUPFAM" id="SSF55781">
    <property type="entry name" value="GAF domain-like"/>
    <property type="match status" value="1"/>
</dbReference>
<dbReference type="Gene3D" id="3.30.450.40">
    <property type="match status" value="1"/>
</dbReference>
<dbReference type="InterPro" id="IPR050736">
    <property type="entry name" value="Sensor_HK_Regulatory"/>
</dbReference>
<reference evidence="8 9" key="1">
    <citation type="journal article" date="2014" name="Genome Announc.">
        <title>Complete Genome Sequence of Hyphomicrobium nitrativorans Strain NL23, a Denitrifying Bacterium Isolated from Biofilm of a Methanol-Fed Denitrification System Treating Seawater at the Montreal Biodome.</title>
        <authorList>
            <person name="Martineau C."/>
            <person name="Villeneuve C."/>
            <person name="Mauffrey F."/>
            <person name="Villemur R."/>
        </authorList>
    </citation>
    <scope>NUCLEOTIDE SEQUENCE [LARGE SCALE GENOMIC DNA]</scope>
    <source>
        <strain evidence="8">NL23</strain>
    </source>
</reference>
<dbReference type="AlphaFoldDB" id="V5SB21"/>
<dbReference type="Pfam" id="PF01590">
    <property type="entry name" value="GAF"/>
    <property type="match status" value="1"/>
</dbReference>
<dbReference type="PATRIC" id="fig|1029756.8.peg.1237"/>
<evidence type="ECO:0000256" key="3">
    <source>
        <dbReference type="ARBA" id="ARBA00022553"/>
    </source>
</evidence>
<dbReference type="SMART" id="SM00387">
    <property type="entry name" value="HATPase_c"/>
    <property type="match status" value="1"/>
</dbReference>
<dbReference type="Pfam" id="PF02518">
    <property type="entry name" value="HATPase_c"/>
    <property type="match status" value="1"/>
</dbReference>
<comment type="catalytic activity">
    <reaction evidence="1">
        <text>ATP + protein L-histidine = ADP + protein N-phospho-L-histidine.</text>
        <dbReference type="EC" id="2.7.13.3"/>
    </reaction>
</comment>
<gene>
    <name evidence="8" type="ORF">W911_05890</name>
</gene>
<dbReference type="CDD" id="cd00075">
    <property type="entry name" value="HATPase"/>
    <property type="match status" value="1"/>
</dbReference>
<dbReference type="InterPro" id="IPR003661">
    <property type="entry name" value="HisK_dim/P_dom"/>
</dbReference>
<dbReference type="InterPro" id="IPR029016">
    <property type="entry name" value="GAF-like_dom_sf"/>
</dbReference>
<dbReference type="CDD" id="cd00082">
    <property type="entry name" value="HisKA"/>
    <property type="match status" value="1"/>
</dbReference>
<dbReference type="InterPro" id="IPR036890">
    <property type="entry name" value="HATPase_C_sf"/>
</dbReference>
<dbReference type="Gene3D" id="1.10.287.130">
    <property type="match status" value="1"/>
</dbReference>
<accession>V5SB21</accession>
<evidence type="ECO:0000256" key="5">
    <source>
        <dbReference type="ARBA" id="ARBA00022777"/>
    </source>
</evidence>
<dbReference type="SUPFAM" id="SSF55874">
    <property type="entry name" value="ATPase domain of HSP90 chaperone/DNA topoisomerase II/histidine kinase"/>
    <property type="match status" value="1"/>
</dbReference>
<dbReference type="STRING" id="1029756.W911_05890"/>
<dbReference type="SUPFAM" id="SSF47384">
    <property type="entry name" value="Homodimeric domain of signal transducing histidine kinase"/>
    <property type="match status" value="1"/>
</dbReference>
<dbReference type="InterPro" id="IPR005467">
    <property type="entry name" value="His_kinase_dom"/>
</dbReference>
<feature type="domain" description="Histidine kinase" evidence="7">
    <location>
        <begin position="179"/>
        <end position="390"/>
    </location>
</feature>
<protein>
    <recommendedName>
        <fullName evidence="2">histidine kinase</fullName>
        <ecNumber evidence="2">2.7.13.3</ecNumber>
    </recommendedName>
</protein>
<dbReference type="InterPro" id="IPR003018">
    <property type="entry name" value="GAF"/>
</dbReference>
<dbReference type="PROSITE" id="PS50109">
    <property type="entry name" value="HIS_KIN"/>
    <property type="match status" value="1"/>
</dbReference>
<dbReference type="InterPro" id="IPR003594">
    <property type="entry name" value="HATPase_dom"/>
</dbReference>
<evidence type="ECO:0000259" key="7">
    <source>
        <dbReference type="PROSITE" id="PS50109"/>
    </source>
</evidence>
<dbReference type="InterPro" id="IPR036097">
    <property type="entry name" value="HisK_dim/P_sf"/>
</dbReference>
<evidence type="ECO:0000313" key="8">
    <source>
        <dbReference type="EMBL" id="AHB48036.1"/>
    </source>
</evidence>
<keyword evidence="6" id="KW-0902">Two-component regulatory system</keyword>
<dbReference type="Pfam" id="PF00512">
    <property type="entry name" value="HisKA"/>
    <property type="match status" value="1"/>
</dbReference>
<dbReference type="PRINTS" id="PR00344">
    <property type="entry name" value="BCTRLSENSOR"/>
</dbReference>
<sequence>MSDFDKDLAAVQRIAAIPTILDVIRRLTDMRFVAVARVTEQRWMACATRDDLGFGIAPGGELAIETTICHEIRQSRAPVVIDDVSQDPLYSAHPTPVMYGFKSYISMPIVLPDGSFFGTLCAIDPNPANLNRPEILGTFKMFAELIGFHLDMHSQLDKAEAELASAKEMGDARERFVAVLGHDLRNPLASIKAGLALLSRTQLDEKAKEVLGHLNHSTDRMGELIENLLDLARGRLGGGLPIRPVPAELGEVLHQVVREIEAARPNRMFNVEVDIPGPVMADPDRIAQLVSNLVSNAVKHGAPDTPIRIFGILEDGHLVVSVANEGRPIPPSKIATIFEPFNALETRGAKEGLGLGLYIASEISRAHGGTLSVSSTLVETRFTFKAPIANRA</sequence>
<name>V5SB21_9HYPH</name>
<evidence type="ECO:0000256" key="2">
    <source>
        <dbReference type="ARBA" id="ARBA00012438"/>
    </source>
</evidence>
<dbReference type="PANTHER" id="PTHR43711:SF1">
    <property type="entry name" value="HISTIDINE KINASE 1"/>
    <property type="match status" value="1"/>
</dbReference>
<dbReference type="SMART" id="SM00388">
    <property type="entry name" value="HisKA"/>
    <property type="match status" value="1"/>
</dbReference>
<dbReference type="InterPro" id="IPR004358">
    <property type="entry name" value="Sig_transdc_His_kin-like_C"/>
</dbReference>
<evidence type="ECO:0000256" key="6">
    <source>
        <dbReference type="ARBA" id="ARBA00023012"/>
    </source>
</evidence>
<evidence type="ECO:0000313" key="9">
    <source>
        <dbReference type="Proteomes" id="UP000018542"/>
    </source>
</evidence>
<organism evidence="8 9">
    <name type="scientific">Hyphomicrobium nitrativorans NL23</name>
    <dbReference type="NCBI Taxonomy" id="1029756"/>
    <lineage>
        <taxon>Bacteria</taxon>
        <taxon>Pseudomonadati</taxon>
        <taxon>Pseudomonadota</taxon>
        <taxon>Alphaproteobacteria</taxon>
        <taxon>Hyphomicrobiales</taxon>
        <taxon>Hyphomicrobiaceae</taxon>
        <taxon>Hyphomicrobium</taxon>
    </lineage>
</organism>
<dbReference type="EMBL" id="CP006912">
    <property type="protein sequence ID" value="AHB48036.1"/>
    <property type="molecule type" value="Genomic_DNA"/>
</dbReference>
<dbReference type="HOGENOM" id="CLU_000445_114_44_5"/>
<dbReference type="KEGG" id="hni:W911_05890"/>
<keyword evidence="5 8" id="KW-0418">Kinase</keyword>
<dbReference type="Proteomes" id="UP000018542">
    <property type="component" value="Chromosome"/>
</dbReference>
<keyword evidence="4" id="KW-0808">Transferase</keyword>
<evidence type="ECO:0000256" key="1">
    <source>
        <dbReference type="ARBA" id="ARBA00000085"/>
    </source>
</evidence>
<dbReference type="GO" id="GO:0000155">
    <property type="term" value="F:phosphorelay sensor kinase activity"/>
    <property type="evidence" value="ECO:0007669"/>
    <property type="project" value="InterPro"/>
</dbReference>
<dbReference type="Gene3D" id="3.30.565.10">
    <property type="entry name" value="Histidine kinase-like ATPase, C-terminal domain"/>
    <property type="match status" value="1"/>
</dbReference>